<dbReference type="PANTHER" id="PTHR13337:SF2">
    <property type="entry name" value="SUCCINATE DEHYDROGENASE [UBIQUINONE] CYTOCHROME B SMALL SUBUNIT, MITOCHONDRIAL"/>
    <property type="match status" value="1"/>
</dbReference>
<proteinExistence type="inferred from homology"/>
<dbReference type="InterPro" id="IPR034804">
    <property type="entry name" value="SQR/QFR_C/D"/>
</dbReference>
<sequence length="156" mass="16928">MIEGDLMSVPLRSVVRVHRALLAARQMPRLCTPVTTSAIRAASTLDDGANKTHDHSLHFKLERYFAAAMVPLIPAAYFVHGPVMDAVLTVALTLHIHWGVQGVIQDYARPFVIGETLAKAARAGVYLITAALLAGILHFNTNDVGLTKAFELVFSL</sequence>
<keyword evidence="8 12" id="KW-0496">Mitochondrion</keyword>
<comment type="subcellular location">
    <subcellularLocation>
        <location evidence="1 12">Mitochondrion inner membrane</location>
        <topology evidence="1 12">Multi-pass membrane protein</topology>
    </subcellularLocation>
</comment>
<dbReference type="GO" id="GO:0006121">
    <property type="term" value="P:mitochondrial electron transport, succinate to ubiquinone"/>
    <property type="evidence" value="ECO:0007669"/>
    <property type="project" value="TreeGrafter"/>
</dbReference>
<evidence type="ECO:0000256" key="3">
    <source>
        <dbReference type="ARBA" id="ARBA00022448"/>
    </source>
</evidence>
<keyword evidence="11" id="KW-0408">Iron</keyword>
<evidence type="ECO:0000313" key="13">
    <source>
        <dbReference type="EMBL" id="EYB96592.1"/>
    </source>
</evidence>
<keyword evidence="3 12" id="KW-0813">Transport</keyword>
<keyword evidence="14" id="KW-1185">Reference proteome</keyword>
<dbReference type="GO" id="GO:0005743">
    <property type="term" value="C:mitochondrial inner membrane"/>
    <property type="evidence" value="ECO:0007669"/>
    <property type="project" value="UniProtKB-SubCell"/>
</dbReference>
<feature type="binding site" evidence="10">
    <location>
        <position position="107"/>
    </location>
    <ligand>
        <name>a ubiquinone</name>
        <dbReference type="ChEBI" id="CHEBI:16389"/>
        <note>ligand shared with IP/SDHB</note>
    </ligand>
</feature>
<keyword evidence="12" id="KW-0249">Electron transport</keyword>
<dbReference type="GO" id="GO:0046872">
    <property type="term" value="F:metal ion binding"/>
    <property type="evidence" value="ECO:0007669"/>
    <property type="project" value="UniProtKB-KW"/>
</dbReference>
<dbReference type="GO" id="GO:0048039">
    <property type="term" value="F:ubiquinone binding"/>
    <property type="evidence" value="ECO:0007669"/>
    <property type="project" value="TreeGrafter"/>
</dbReference>
<comment type="similarity">
    <text evidence="2 12">Belongs to the CybS family.</text>
</comment>
<comment type="function">
    <text evidence="12">Membrane-anchoring subunit of succinate dehydrogenase (SDH) that is involved in complex II of the mitochondrial electron transport chain and is responsible for transferring electrons from succinate to ubiquinone (coenzyme Q).</text>
</comment>
<evidence type="ECO:0000256" key="10">
    <source>
        <dbReference type="PIRSR" id="PIRSR607992-1"/>
    </source>
</evidence>
<keyword evidence="4" id="KW-0812">Transmembrane</keyword>
<keyword evidence="5 12" id="KW-0999">Mitochondrion inner membrane</keyword>
<dbReference type="Pfam" id="PF05328">
    <property type="entry name" value="CybS"/>
    <property type="match status" value="1"/>
</dbReference>
<keyword evidence="9 12" id="KW-0472">Membrane</keyword>
<dbReference type="PANTHER" id="PTHR13337">
    <property type="entry name" value="SUCCINATE DEHYDROGENASE"/>
    <property type="match status" value="1"/>
</dbReference>
<evidence type="ECO:0000256" key="8">
    <source>
        <dbReference type="ARBA" id="ARBA00023128"/>
    </source>
</evidence>
<evidence type="ECO:0000256" key="9">
    <source>
        <dbReference type="ARBA" id="ARBA00023136"/>
    </source>
</evidence>
<dbReference type="CDD" id="cd03496">
    <property type="entry name" value="SQR_TypeC_CybS"/>
    <property type="match status" value="1"/>
</dbReference>
<feature type="binding site" description="axial binding residue" evidence="11">
    <location>
        <position position="95"/>
    </location>
    <ligand>
        <name>heme b</name>
        <dbReference type="ChEBI" id="CHEBI:60344"/>
        <note>ligand shared with SDHC</note>
    </ligand>
    <ligandPart>
        <name>Fe</name>
        <dbReference type="ChEBI" id="CHEBI:18248"/>
    </ligandPart>
</feature>
<dbReference type="OrthoDB" id="431817at2759"/>
<evidence type="ECO:0000256" key="11">
    <source>
        <dbReference type="PIRSR" id="PIRSR607992-2"/>
    </source>
</evidence>
<keyword evidence="7" id="KW-1133">Transmembrane helix</keyword>
<evidence type="ECO:0000256" key="4">
    <source>
        <dbReference type="ARBA" id="ARBA00022692"/>
    </source>
</evidence>
<gene>
    <name evidence="13" type="primary">Acey_s0149.g2722</name>
    <name evidence="13" type="synonym">Acey-F33A8.4</name>
    <name evidence="13" type="ORF">Y032_0149g2722</name>
</gene>
<dbReference type="EMBL" id="JARK01001485">
    <property type="protein sequence ID" value="EYB96592.1"/>
    <property type="molecule type" value="Genomic_DNA"/>
</dbReference>
<dbReference type="AlphaFoldDB" id="A0A016T1Q5"/>
<name>A0A016T1Q5_9BILA</name>
<keyword evidence="12" id="KW-0816">Tricarboxylic acid cycle</keyword>
<keyword evidence="11 12" id="KW-0479">Metal-binding</keyword>
<evidence type="ECO:0000256" key="6">
    <source>
        <dbReference type="ARBA" id="ARBA00022946"/>
    </source>
</evidence>
<accession>A0A016T1Q5</accession>
<dbReference type="GO" id="GO:0020037">
    <property type="term" value="F:heme binding"/>
    <property type="evidence" value="ECO:0007669"/>
    <property type="project" value="TreeGrafter"/>
</dbReference>
<evidence type="ECO:0000313" key="14">
    <source>
        <dbReference type="Proteomes" id="UP000024635"/>
    </source>
</evidence>
<dbReference type="InterPro" id="IPR007992">
    <property type="entry name" value="CybS"/>
</dbReference>
<organism evidence="13 14">
    <name type="scientific">Ancylostoma ceylanicum</name>
    <dbReference type="NCBI Taxonomy" id="53326"/>
    <lineage>
        <taxon>Eukaryota</taxon>
        <taxon>Metazoa</taxon>
        <taxon>Ecdysozoa</taxon>
        <taxon>Nematoda</taxon>
        <taxon>Chromadorea</taxon>
        <taxon>Rhabditida</taxon>
        <taxon>Rhabditina</taxon>
        <taxon>Rhabditomorpha</taxon>
        <taxon>Strongyloidea</taxon>
        <taxon>Ancylostomatidae</taxon>
        <taxon>Ancylostomatinae</taxon>
        <taxon>Ancylostoma</taxon>
    </lineage>
</organism>
<reference evidence="14" key="1">
    <citation type="journal article" date="2015" name="Nat. Genet.">
        <title>The genome and transcriptome of the zoonotic hookworm Ancylostoma ceylanicum identify infection-specific gene families.</title>
        <authorList>
            <person name="Schwarz E.M."/>
            <person name="Hu Y."/>
            <person name="Antoshechkin I."/>
            <person name="Miller M.M."/>
            <person name="Sternberg P.W."/>
            <person name="Aroian R.V."/>
        </authorList>
    </citation>
    <scope>NUCLEOTIDE SEQUENCE</scope>
    <source>
        <strain evidence="14">HY135</strain>
    </source>
</reference>
<keyword evidence="6 12" id="KW-0809">Transit peptide</keyword>
<evidence type="ECO:0000256" key="1">
    <source>
        <dbReference type="ARBA" id="ARBA00004448"/>
    </source>
</evidence>
<dbReference type="SUPFAM" id="SSF81343">
    <property type="entry name" value="Fumarate reductase respiratory complex transmembrane subunits"/>
    <property type="match status" value="1"/>
</dbReference>
<evidence type="ECO:0000256" key="12">
    <source>
        <dbReference type="RuleBase" id="RU364031"/>
    </source>
</evidence>
<evidence type="ECO:0000256" key="2">
    <source>
        <dbReference type="ARBA" id="ARBA00007294"/>
    </source>
</evidence>
<keyword evidence="12" id="KW-0349">Heme</keyword>
<comment type="caution">
    <text evidence="13">The sequence shown here is derived from an EMBL/GenBank/DDBJ whole genome shotgun (WGS) entry which is preliminary data.</text>
</comment>
<evidence type="ECO:0000256" key="7">
    <source>
        <dbReference type="ARBA" id="ARBA00022989"/>
    </source>
</evidence>
<dbReference type="GO" id="GO:0006099">
    <property type="term" value="P:tricarboxylic acid cycle"/>
    <property type="evidence" value="ECO:0007669"/>
    <property type="project" value="UniProtKB-KW"/>
</dbReference>
<dbReference type="Proteomes" id="UP000024635">
    <property type="component" value="Unassembled WGS sequence"/>
</dbReference>
<dbReference type="Gene3D" id="1.20.1300.10">
    <property type="entry name" value="Fumarate reductase/succinate dehydrogenase, transmembrane subunit"/>
    <property type="match status" value="1"/>
</dbReference>
<evidence type="ECO:0000256" key="5">
    <source>
        <dbReference type="ARBA" id="ARBA00022792"/>
    </source>
</evidence>
<protein>
    <recommendedName>
        <fullName evidence="12">Succinate dehydrogenase [ubiquinone] cytochrome b small subunit</fullName>
    </recommendedName>
</protein>